<feature type="compositionally biased region" description="Basic and acidic residues" evidence="1">
    <location>
        <begin position="21"/>
        <end position="31"/>
    </location>
</feature>
<feature type="compositionally biased region" description="Basic residues" evidence="1">
    <location>
        <begin position="124"/>
        <end position="139"/>
    </location>
</feature>
<feature type="region of interest" description="Disordered" evidence="1">
    <location>
        <begin position="1268"/>
        <end position="1287"/>
    </location>
</feature>
<feature type="region of interest" description="Disordered" evidence="1">
    <location>
        <begin position="1155"/>
        <end position="1187"/>
    </location>
</feature>
<feature type="region of interest" description="Disordered" evidence="1">
    <location>
        <begin position="619"/>
        <end position="686"/>
    </location>
</feature>
<evidence type="ECO:0000313" key="2">
    <source>
        <dbReference type="EMBL" id="CAL5129468.1"/>
    </source>
</evidence>
<feature type="region of interest" description="Disordered" evidence="1">
    <location>
        <begin position="232"/>
        <end position="475"/>
    </location>
</feature>
<feature type="region of interest" description="Disordered" evidence="1">
    <location>
        <begin position="1"/>
        <end position="57"/>
    </location>
</feature>
<accession>A0AAV2SZD2</accession>
<protein>
    <submittedName>
        <fullName evidence="2">Uncharacterized protein</fullName>
    </submittedName>
</protein>
<feature type="compositionally biased region" description="Polar residues" evidence="1">
    <location>
        <begin position="498"/>
        <end position="507"/>
    </location>
</feature>
<evidence type="ECO:0000313" key="3">
    <source>
        <dbReference type="Proteomes" id="UP001497525"/>
    </source>
</evidence>
<sequence length="1287" mass="137896">METSSALGSGPITFKSCPQQKIERPDGECGRWKFPGSISRPDSGSVTPYCNGHPENVDESSKISARVENSPSEMRSNVPVFDEVLIDGFSILSFKSKKDLMAYSRQADLDQRKSVTVVMEDKNKRPRKSGSSKPKRPRLLYKCSVTDPPTTEEECQSRTGLNAGPDLSVIHPHNNHQNGCLANGLSRNATSTASPPSVTNADSITGGTLINHSVTGCDSLLGRHNMNSTVMDYSPAPKLSPLKLSRVKRPDSDLTSRSDAKRHSHRRVKQQMTSGGEELGRNATDPCSTPASVTDSSETAFDPQPTSANHSSLPGSTLSSVQTCHLTPLSTSFGVHPRRFSESNSNERSDDRWTSPQTNGSAGSTPCSNASGADPPNSIRPSGSSSKPCHLFSVAALTDEQPSKHHPEIRKISASDSSHPDSARNSVSADSRLSNCRSTHASPSNTPLPQASPSSISSTRTRTDSSHSAPVGWSSGVCVPSSVRSSFDHPSFGLLSHPTVTTLSHSNRTAKDTTDSLENGPKSGHTSQIKNRQSLPKPQRVVSTLPSSSFSSSVRSDRPLTSMADSGAAMRVSLPSSRVLQQLIGVSSDAAERLLTDYQFKELCSKAISSLTGMDGHGMNSSFTNNNSHGSVANHKRKSNERERNQPFSMSSPFSLPNMPVLMSSPSSQPVTLGRSEFLSSQPPTSNARSVCHSLIEPGSASGSQLSYPPPYGDRGMINRMVSAAEDCRRSRDAYQSSMNPSISILPTPPPLTAGCNSTDSKVSGQPSDLSALHRTHVRPPPPPPLYNVHQRPSALSSSSRPDFVVPVTSPLQPPLLEFLDHSTQSHWENYFRKMLGGESWSSPEVSASDGSALSHAPKLPTSVSSSQPGSNPVTVPPPRHMMGVAPRPGGLAVPRYHLNSLFNIQQQPPPQPQQPQPSVRPLCRPLHPGMTNSLARIRPTQCSVLHTPTHPDKGYGRWADAHIRVAVYISRYQCSQKAGSKGRKDLSNPPKPPVRPIPRHPLSLLPRLPTELRNSIPLDSTCRMPSLPQPINFQPSAYPFGNPQFLTPTSSVPFDSLAEKTSFWNMFISGLMSNVPGEIAGGNIPSKEAFELLCRSALQQKPPAPSAPVPAIPSSLQTGSLGSSAVTSNMSVVGPGLMDNGFLASSSKPLGVSPLLAQPAAPPPPPFYPSGNHSLTSSMSAEAESKRRMLDHAMYDSSNNGNNPLAIPLLNRLPRPSDLPGSNKADVIHAAASILNGYQIPEMYMNPTNPGCSQVRPPTDMTGHLGMPSNLKMGKRPSHLAPIHPW</sequence>
<feature type="compositionally biased region" description="Polar residues" evidence="1">
    <location>
        <begin position="1172"/>
        <end position="1181"/>
    </location>
</feature>
<feature type="region of interest" description="Disordered" evidence="1">
    <location>
        <begin position="979"/>
        <end position="1005"/>
    </location>
</feature>
<feature type="compositionally biased region" description="Polar residues" evidence="1">
    <location>
        <begin position="354"/>
        <end position="371"/>
    </location>
</feature>
<gene>
    <name evidence="2" type="ORF">CDAUBV1_LOCUS382</name>
</gene>
<name>A0AAV2SZD2_CALDB</name>
<feature type="compositionally biased region" description="Polar residues" evidence="1">
    <location>
        <begin position="423"/>
        <end position="451"/>
    </location>
</feature>
<dbReference type="Proteomes" id="UP001497525">
    <property type="component" value="Unassembled WGS sequence"/>
</dbReference>
<feature type="compositionally biased region" description="Polar residues" evidence="1">
    <location>
        <begin position="862"/>
        <end position="874"/>
    </location>
</feature>
<feature type="region of interest" description="Disordered" evidence="1">
    <location>
        <begin position="1102"/>
        <end position="1121"/>
    </location>
</feature>
<feature type="region of interest" description="Disordered" evidence="1">
    <location>
        <begin position="757"/>
        <end position="802"/>
    </location>
</feature>
<evidence type="ECO:0000256" key="1">
    <source>
        <dbReference type="SAM" id="MobiDB-lite"/>
    </source>
</evidence>
<feature type="compositionally biased region" description="Basic and acidic residues" evidence="1">
    <location>
        <begin position="401"/>
        <end position="422"/>
    </location>
</feature>
<feature type="region of interest" description="Disordered" evidence="1">
    <location>
        <begin position="117"/>
        <end position="139"/>
    </location>
</feature>
<feature type="region of interest" description="Disordered" evidence="1">
    <location>
        <begin position="497"/>
        <end position="562"/>
    </location>
</feature>
<organism evidence="2 3">
    <name type="scientific">Calicophoron daubneyi</name>
    <name type="common">Rumen fluke</name>
    <name type="synonym">Paramphistomum daubneyi</name>
    <dbReference type="NCBI Taxonomy" id="300641"/>
    <lineage>
        <taxon>Eukaryota</taxon>
        <taxon>Metazoa</taxon>
        <taxon>Spiralia</taxon>
        <taxon>Lophotrochozoa</taxon>
        <taxon>Platyhelminthes</taxon>
        <taxon>Trematoda</taxon>
        <taxon>Digenea</taxon>
        <taxon>Plagiorchiida</taxon>
        <taxon>Pronocephalata</taxon>
        <taxon>Paramphistomoidea</taxon>
        <taxon>Paramphistomidae</taxon>
        <taxon>Calicophoron</taxon>
    </lineage>
</organism>
<feature type="compositionally biased region" description="Basic and acidic residues" evidence="1">
    <location>
        <begin position="248"/>
        <end position="261"/>
    </location>
</feature>
<feature type="compositionally biased region" description="Polar residues" evidence="1">
    <location>
        <begin position="285"/>
        <end position="333"/>
    </location>
</feature>
<feature type="compositionally biased region" description="Polar residues" evidence="1">
    <location>
        <begin position="524"/>
        <end position="536"/>
    </location>
</feature>
<feature type="compositionally biased region" description="Polar residues" evidence="1">
    <location>
        <begin position="840"/>
        <end position="852"/>
    </location>
</feature>
<feature type="compositionally biased region" description="Pro residues" evidence="1">
    <location>
        <begin position="1103"/>
        <end position="1112"/>
    </location>
</feature>
<proteinExistence type="predicted"/>
<reference evidence="2" key="1">
    <citation type="submission" date="2024-06" db="EMBL/GenBank/DDBJ databases">
        <authorList>
            <person name="Liu X."/>
            <person name="Lenzi L."/>
            <person name="Haldenby T S."/>
            <person name="Uol C."/>
        </authorList>
    </citation>
    <scope>NUCLEOTIDE SEQUENCE</scope>
</reference>
<feature type="compositionally biased region" description="Basic and acidic residues" evidence="1">
    <location>
        <begin position="339"/>
        <end position="353"/>
    </location>
</feature>
<feature type="compositionally biased region" description="Low complexity" evidence="1">
    <location>
        <begin position="540"/>
        <end position="554"/>
    </location>
</feature>
<dbReference type="EMBL" id="CAXLJL010000002">
    <property type="protein sequence ID" value="CAL5129468.1"/>
    <property type="molecule type" value="Genomic_DNA"/>
</dbReference>
<feature type="compositionally biased region" description="Polar residues" evidence="1">
    <location>
        <begin position="619"/>
        <end position="631"/>
    </location>
</feature>
<feature type="compositionally biased region" description="Polar residues" evidence="1">
    <location>
        <begin position="757"/>
        <end position="769"/>
    </location>
</feature>
<comment type="caution">
    <text evidence="2">The sequence shown here is derived from an EMBL/GenBank/DDBJ whole genome shotgun (WGS) entry which is preliminary data.</text>
</comment>
<feature type="region of interest" description="Disordered" evidence="1">
    <location>
        <begin position="840"/>
        <end position="881"/>
    </location>
</feature>
<feature type="compositionally biased region" description="Polar residues" evidence="1">
    <location>
        <begin position="646"/>
        <end position="655"/>
    </location>
</feature>